<proteinExistence type="predicted"/>
<dbReference type="Pfam" id="PF00291">
    <property type="entry name" value="PALP"/>
    <property type="match status" value="1"/>
</dbReference>
<dbReference type="InterPro" id="IPR050147">
    <property type="entry name" value="Ser/Thr_Dehydratase"/>
</dbReference>
<evidence type="ECO:0000313" key="5">
    <source>
        <dbReference type="EMBL" id="MBW7462490.1"/>
    </source>
</evidence>
<evidence type="ECO:0000256" key="3">
    <source>
        <dbReference type="ARBA" id="ARBA00023239"/>
    </source>
</evidence>
<dbReference type="SUPFAM" id="SSF53686">
    <property type="entry name" value="Tryptophan synthase beta subunit-like PLP-dependent enzymes"/>
    <property type="match status" value="1"/>
</dbReference>
<evidence type="ECO:0000259" key="4">
    <source>
        <dbReference type="Pfam" id="PF00291"/>
    </source>
</evidence>
<keyword evidence="6" id="KW-1185">Reference proteome</keyword>
<dbReference type="EMBL" id="JAHZIK010003994">
    <property type="protein sequence ID" value="MBW7462490.1"/>
    <property type="molecule type" value="Genomic_DNA"/>
</dbReference>
<dbReference type="InterPro" id="IPR001926">
    <property type="entry name" value="TrpB-like_PALP"/>
</dbReference>
<feature type="domain" description="Tryptophan synthase beta chain-like PALP" evidence="4">
    <location>
        <begin position="2"/>
        <end position="91"/>
    </location>
</feature>
<protein>
    <submittedName>
        <fullName evidence="5">Pyridoxal-phosphate dependent enzyme</fullName>
    </submittedName>
</protein>
<organism evidence="5 6">
    <name type="scientific">Paenibacillus sepulcri</name>
    <dbReference type="NCBI Taxonomy" id="359917"/>
    <lineage>
        <taxon>Bacteria</taxon>
        <taxon>Bacillati</taxon>
        <taxon>Bacillota</taxon>
        <taxon>Bacilli</taxon>
        <taxon>Bacillales</taxon>
        <taxon>Paenibacillaceae</taxon>
        <taxon>Paenibacillus</taxon>
    </lineage>
</organism>
<keyword evidence="2" id="KW-0663">Pyridoxal phosphate</keyword>
<dbReference type="PANTHER" id="PTHR48078">
    <property type="entry name" value="THREONINE DEHYDRATASE, MITOCHONDRIAL-RELATED"/>
    <property type="match status" value="1"/>
</dbReference>
<evidence type="ECO:0000256" key="2">
    <source>
        <dbReference type="ARBA" id="ARBA00022898"/>
    </source>
</evidence>
<accession>A0ABS7CNG6</accession>
<sequence>AAPDFIFLTIGGGGLAAGVGAYVKTVSPGTRLIGVEPEGAPSMRVSMDAGEVKTLETIDKFVDGAAVKRVGSLTFRMCRELLDDVLLVPEGKA</sequence>
<comment type="caution">
    <text evidence="5">The sequence shown here is derived from an EMBL/GenBank/DDBJ whole genome shotgun (WGS) entry which is preliminary data.</text>
</comment>
<feature type="non-terminal residue" evidence="5">
    <location>
        <position position="1"/>
    </location>
</feature>
<dbReference type="PANTHER" id="PTHR48078:SF11">
    <property type="entry name" value="THREONINE DEHYDRATASE, MITOCHONDRIAL"/>
    <property type="match status" value="1"/>
</dbReference>
<reference evidence="5 6" key="1">
    <citation type="submission" date="2021-07" db="EMBL/GenBank/DDBJ databases">
        <title>Paenibacillus radiodurans sp. nov., isolated from the southeastern edge of Tengger Desert.</title>
        <authorList>
            <person name="Zhang G."/>
        </authorList>
    </citation>
    <scope>NUCLEOTIDE SEQUENCE [LARGE SCALE GENOMIC DNA]</scope>
    <source>
        <strain evidence="5 6">CCM 7311</strain>
    </source>
</reference>
<dbReference type="InterPro" id="IPR036052">
    <property type="entry name" value="TrpB-like_PALP_sf"/>
</dbReference>
<dbReference type="Proteomes" id="UP001519887">
    <property type="component" value="Unassembled WGS sequence"/>
</dbReference>
<evidence type="ECO:0000313" key="6">
    <source>
        <dbReference type="Proteomes" id="UP001519887"/>
    </source>
</evidence>
<comment type="cofactor">
    <cofactor evidence="1">
        <name>pyridoxal 5'-phosphate</name>
        <dbReference type="ChEBI" id="CHEBI:597326"/>
    </cofactor>
</comment>
<dbReference type="Gene3D" id="3.40.50.1100">
    <property type="match status" value="1"/>
</dbReference>
<keyword evidence="3" id="KW-0456">Lyase</keyword>
<feature type="non-terminal residue" evidence="5">
    <location>
        <position position="93"/>
    </location>
</feature>
<evidence type="ECO:0000256" key="1">
    <source>
        <dbReference type="ARBA" id="ARBA00001933"/>
    </source>
</evidence>
<gene>
    <name evidence="5" type="ORF">K0U00_51410</name>
</gene>
<name>A0ABS7CNG6_9BACL</name>